<dbReference type="NCBIfam" id="TIGR00364">
    <property type="entry name" value="7-cyano-7-deazaguanine synthase QueC"/>
    <property type="match status" value="1"/>
</dbReference>
<feature type="binding site" evidence="11">
    <location>
        <position position="200"/>
    </location>
    <ligand>
        <name>Zn(2+)</name>
        <dbReference type="ChEBI" id="CHEBI:29105"/>
    </ligand>
</feature>
<evidence type="ECO:0000256" key="6">
    <source>
        <dbReference type="ARBA" id="ARBA00022840"/>
    </source>
</evidence>
<name>A0A897NDT1_9EURY</name>
<dbReference type="PANTHER" id="PTHR42914">
    <property type="entry name" value="7-CYANO-7-DEAZAGUANINE SYNTHASE"/>
    <property type="match status" value="1"/>
</dbReference>
<dbReference type="PANTHER" id="PTHR42914:SF1">
    <property type="entry name" value="7-CYANO-7-DEAZAGUANINE SYNTHASE"/>
    <property type="match status" value="1"/>
</dbReference>
<sequence length="230" mass="24993">MSDRAVVLVSGGMDSATAVYEAIDRGYEPYFLHTSYGQNTATRELECAQALAEDVDAADFLHVETEHLAAIGASSLTDEGVAVEDADLDSDEIPSSYVPFRNANLLAMAVSYAEANDCSAVFIGAHSEDFSGYPDCRPAFFEAFQGVVDAGTKPGTEIEIVAPFVDWSKTDIAERGLELGVPYEHTWSCYRDEEPACGTCDACALRLQAFQNLGERDPIEYAQRPSYADR</sequence>
<keyword evidence="5 11" id="KW-0862">Zinc</keyword>
<comment type="pathway">
    <text evidence="1 11">Purine metabolism; 7-cyano-7-deazaguanine biosynthesis.</text>
</comment>
<dbReference type="Proteomes" id="UP000662973">
    <property type="component" value="Chromosome"/>
</dbReference>
<dbReference type="SUPFAM" id="SSF52402">
    <property type="entry name" value="Adenine nucleotide alpha hydrolases-like"/>
    <property type="match status" value="1"/>
</dbReference>
<comment type="catalytic activity">
    <reaction evidence="10 11">
        <text>7-carboxy-7-carbaguanine + NH4(+) + 2 ATP = 7-cyano-7-carbaguanine + 2 AMP + 2 diphosphate + 2 H(+)</text>
        <dbReference type="Rhea" id="RHEA:27982"/>
        <dbReference type="ChEBI" id="CHEBI:15378"/>
        <dbReference type="ChEBI" id="CHEBI:28938"/>
        <dbReference type="ChEBI" id="CHEBI:30616"/>
        <dbReference type="ChEBI" id="CHEBI:33019"/>
        <dbReference type="ChEBI" id="CHEBI:45075"/>
        <dbReference type="ChEBI" id="CHEBI:61036"/>
        <dbReference type="ChEBI" id="CHEBI:456215"/>
        <dbReference type="EC" id="6.3.4.20"/>
    </reaction>
</comment>
<evidence type="ECO:0000313" key="12">
    <source>
        <dbReference type="EMBL" id="QSG09605.1"/>
    </source>
</evidence>
<dbReference type="Pfam" id="PF06508">
    <property type="entry name" value="QueC"/>
    <property type="match status" value="1"/>
</dbReference>
<dbReference type="GO" id="GO:0016879">
    <property type="term" value="F:ligase activity, forming carbon-nitrogen bonds"/>
    <property type="evidence" value="ECO:0007669"/>
    <property type="project" value="UniProtKB-UniRule"/>
</dbReference>
<keyword evidence="13" id="KW-1185">Reference proteome</keyword>
<dbReference type="KEGG" id="hds:HSR122_2224"/>
<reference evidence="12 13" key="1">
    <citation type="submission" date="2020-11" db="EMBL/GenBank/DDBJ databases">
        <title>Carbohydrate-dependent, anaerobic sulfur respiration: A novel catabolism in halophilic archaea.</title>
        <authorList>
            <person name="Sorokin D.Y."/>
            <person name="Messina E."/>
            <person name="Smedile F."/>
            <person name="La Cono V."/>
            <person name="Hallsworth J.E."/>
            <person name="Yakimov M.M."/>
        </authorList>
    </citation>
    <scope>NUCLEOTIDE SEQUENCE [LARGE SCALE GENOMIC DNA]</scope>
    <source>
        <strain evidence="12 13">HSR12-2</strain>
    </source>
</reference>
<evidence type="ECO:0000256" key="11">
    <source>
        <dbReference type="HAMAP-Rule" id="MF_01633"/>
    </source>
</evidence>
<dbReference type="CDD" id="cd01995">
    <property type="entry name" value="QueC-like"/>
    <property type="match status" value="1"/>
</dbReference>
<feature type="binding site" evidence="11">
    <location>
        <position position="189"/>
    </location>
    <ligand>
        <name>Zn(2+)</name>
        <dbReference type="ChEBI" id="CHEBI:29105"/>
    </ligand>
</feature>
<dbReference type="Gene3D" id="3.40.50.620">
    <property type="entry name" value="HUPs"/>
    <property type="match status" value="1"/>
</dbReference>
<proteinExistence type="inferred from homology"/>
<evidence type="ECO:0000313" key="13">
    <source>
        <dbReference type="Proteomes" id="UP000662973"/>
    </source>
</evidence>
<keyword evidence="3 11" id="KW-0479">Metal-binding</keyword>
<evidence type="ECO:0000256" key="10">
    <source>
        <dbReference type="ARBA" id="ARBA00047890"/>
    </source>
</evidence>
<dbReference type="GO" id="GO:0008270">
    <property type="term" value="F:zinc ion binding"/>
    <property type="evidence" value="ECO:0007669"/>
    <property type="project" value="UniProtKB-UniRule"/>
</dbReference>
<evidence type="ECO:0000256" key="4">
    <source>
        <dbReference type="ARBA" id="ARBA00022741"/>
    </source>
</evidence>
<evidence type="ECO:0000256" key="3">
    <source>
        <dbReference type="ARBA" id="ARBA00022723"/>
    </source>
</evidence>
<dbReference type="GO" id="GO:0005524">
    <property type="term" value="F:ATP binding"/>
    <property type="evidence" value="ECO:0007669"/>
    <property type="project" value="UniProtKB-UniRule"/>
</dbReference>
<comment type="function">
    <text evidence="7 11">Catalyzes the ATP-dependent conversion of 7-carboxy-7-deazaguanine (CDG) to 7-cyano-7-deazaguanine (preQ(0)).</text>
</comment>
<evidence type="ECO:0000256" key="1">
    <source>
        <dbReference type="ARBA" id="ARBA00005061"/>
    </source>
</evidence>
<feature type="binding site" evidence="11">
    <location>
        <position position="197"/>
    </location>
    <ligand>
        <name>Zn(2+)</name>
        <dbReference type="ChEBI" id="CHEBI:29105"/>
    </ligand>
</feature>
<evidence type="ECO:0000256" key="2">
    <source>
        <dbReference type="ARBA" id="ARBA00022598"/>
    </source>
</evidence>
<evidence type="ECO:0000256" key="5">
    <source>
        <dbReference type="ARBA" id="ARBA00022833"/>
    </source>
</evidence>
<dbReference type="UniPathway" id="UPA00391"/>
<keyword evidence="6 11" id="KW-0067">ATP-binding</keyword>
<accession>A0A897NDT1</accession>
<dbReference type="RefSeq" id="WP_229109786.1">
    <property type="nucleotide sequence ID" value="NZ_CP064788.1"/>
</dbReference>
<evidence type="ECO:0000256" key="9">
    <source>
        <dbReference type="ARBA" id="ARBA00039149"/>
    </source>
</evidence>
<organism evidence="12 13">
    <name type="scientific">Halapricum desulfuricans</name>
    <dbReference type="NCBI Taxonomy" id="2841257"/>
    <lineage>
        <taxon>Archaea</taxon>
        <taxon>Methanobacteriati</taxon>
        <taxon>Methanobacteriota</taxon>
        <taxon>Stenosarchaea group</taxon>
        <taxon>Halobacteria</taxon>
        <taxon>Halobacteriales</taxon>
        <taxon>Haloarculaceae</taxon>
        <taxon>Halapricum</taxon>
    </lineage>
</organism>
<gene>
    <name evidence="11 12" type="primary">queC</name>
    <name evidence="12" type="ORF">HSR122_2224</name>
</gene>
<evidence type="ECO:0000256" key="8">
    <source>
        <dbReference type="ARBA" id="ARBA00037993"/>
    </source>
</evidence>
<feature type="binding site" evidence="11">
    <location>
        <position position="203"/>
    </location>
    <ligand>
        <name>Zn(2+)</name>
        <dbReference type="ChEBI" id="CHEBI:29105"/>
    </ligand>
</feature>
<dbReference type="InterPro" id="IPR014729">
    <property type="entry name" value="Rossmann-like_a/b/a_fold"/>
</dbReference>
<protein>
    <recommendedName>
        <fullName evidence="9 11">7-cyano-7-deazaguanine synthase</fullName>
        <ecNumber evidence="9 11">6.3.4.20</ecNumber>
    </recommendedName>
    <alternativeName>
        <fullName evidence="11">7-cyano-7-carbaguanine synthase</fullName>
    </alternativeName>
    <alternativeName>
        <fullName evidence="11">Archaeosine biosynthesis protein QueC</fullName>
    </alternativeName>
    <alternativeName>
        <fullName evidence="11">PreQ(0) synthase</fullName>
    </alternativeName>
</protein>
<keyword evidence="2 11" id="KW-0436">Ligase</keyword>
<dbReference type="AlphaFoldDB" id="A0A897NDT1"/>
<dbReference type="HAMAP" id="MF_01633">
    <property type="entry name" value="QueC"/>
    <property type="match status" value="1"/>
</dbReference>
<feature type="binding site" evidence="11">
    <location>
        <begin position="9"/>
        <end position="19"/>
    </location>
    <ligand>
        <name>ATP</name>
        <dbReference type="ChEBI" id="CHEBI:30616"/>
    </ligand>
</feature>
<dbReference type="PIRSF" id="PIRSF006293">
    <property type="entry name" value="ExsB"/>
    <property type="match status" value="1"/>
</dbReference>
<comment type="similarity">
    <text evidence="8 11">Belongs to the QueC family.</text>
</comment>
<evidence type="ECO:0000256" key="7">
    <source>
        <dbReference type="ARBA" id="ARBA00037768"/>
    </source>
</evidence>
<dbReference type="InterPro" id="IPR018317">
    <property type="entry name" value="QueC"/>
</dbReference>
<dbReference type="EC" id="6.3.4.20" evidence="9 11"/>
<comment type="cofactor">
    <cofactor evidence="11">
        <name>Zn(2+)</name>
        <dbReference type="ChEBI" id="CHEBI:29105"/>
    </cofactor>
    <text evidence="11">Binds 1 zinc ion per subunit.</text>
</comment>
<keyword evidence="4 11" id="KW-0547">Nucleotide-binding</keyword>
<dbReference type="GeneID" id="68852833"/>
<dbReference type="EMBL" id="CP064788">
    <property type="protein sequence ID" value="QSG09605.1"/>
    <property type="molecule type" value="Genomic_DNA"/>
</dbReference>